<dbReference type="EMBL" id="AMCI01001140">
    <property type="protein sequence ID" value="EJX06493.1"/>
    <property type="molecule type" value="Genomic_DNA"/>
</dbReference>
<reference evidence="1" key="1">
    <citation type="journal article" date="2012" name="PLoS ONE">
        <title>Gene sets for utilization of primary and secondary nutrition supplies in the distal gut of endangered iberian lynx.</title>
        <authorList>
            <person name="Alcaide M."/>
            <person name="Messina E."/>
            <person name="Richter M."/>
            <person name="Bargiela R."/>
            <person name="Peplies J."/>
            <person name="Huws S.A."/>
            <person name="Newbold C.J."/>
            <person name="Golyshin P.N."/>
            <person name="Simon M.A."/>
            <person name="Lopez G."/>
            <person name="Yakimov M.M."/>
            <person name="Ferrer M."/>
        </authorList>
    </citation>
    <scope>NUCLEOTIDE SEQUENCE</scope>
</reference>
<name>J9GUK7_9ZZZZ</name>
<gene>
    <name evidence="1" type="ORF">EVA_05397</name>
</gene>
<dbReference type="AlphaFoldDB" id="J9GUK7"/>
<sequence>MSSQGNKPLSIRKSICFSCKIRISMIKPYRRPTFVYFQRSTCRAAGVGSNHHPTGYSQHFVCMLFHHILGDDRQFLYIINRFYIFLLNACLCI</sequence>
<comment type="caution">
    <text evidence="1">The sequence shown here is derived from an EMBL/GenBank/DDBJ whole genome shotgun (WGS) entry which is preliminary data.</text>
</comment>
<protein>
    <submittedName>
        <fullName evidence="1">Uncharacterized protein</fullName>
    </submittedName>
</protein>
<organism evidence="1">
    <name type="scientific">gut metagenome</name>
    <dbReference type="NCBI Taxonomy" id="749906"/>
    <lineage>
        <taxon>unclassified sequences</taxon>
        <taxon>metagenomes</taxon>
        <taxon>organismal metagenomes</taxon>
    </lineage>
</organism>
<accession>J9GUK7</accession>
<evidence type="ECO:0000313" key="1">
    <source>
        <dbReference type="EMBL" id="EJX06493.1"/>
    </source>
</evidence>
<proteinExistence type="predicted"/>